<dbReference type="GO" id="GO:0004252">
    <property type="term" value="F:serine-type endopeptidase activity"/>
    <property type="evidence" value="ECO:0007669"/>
    <property type="project" value="InterPro"/>
</dbReference>
<dbReference type="PRINTS" id="PR00727">
    <property type="entry name" value="LEADERPTASE"/>
</dbReference>
<keyword evidence="8" id="KW-1133">Transmembrane helix</keyword>
<dbReference type="EC" id="3.4.21.89" evidence="4 8"/>
<feature type="active site" evidence="7">
    <location>
        <position position="40"/>
    </location>
</feature>
<evidence type="ECO:0000256" key="4">
    <source>
        <dbReference type="ARBA" id="ARBA00013208"/>
    </source>
</evidence>
<comment type="similarity">
    <text evidence="3 9">Belongs to the peptidase S26 family.</text>
</comment>
<gene>
    <name evidence="11" type="ORF">IIU_06061</name>
</gene>
<dbReference type="EMBL" id="AHFB01000131">
    <property type="protein sequence ID" value="EOO25917.1"/>
    <property type="molecule type" value="Genomic_DNA"/>
</dbReference>
<evidence type="ECO:0000256" key="2">
    <source>
        <dbReference type="ARBA" id="ARBA00004401"/>
    </source>
</evidence>
<dbReference type="Proteomes" id="UP000014018">
    <property type="component" value="Unassembled WGS sequence"/>
</dbReference>
<dbReference type="FunFam" id="2.10.109.10:FF:000004">
    <property type="entry name" value="Signal peptidase I"/>
    <property type="match status" value="1"/>
</dbReference>
<dbReference type="GO" id="GO:0009003">
    <property type="term" value="F:signal peptidase activity"/>
    <property type="evidence" value="ECO:0007669"/>
    <property type="project" value="UniProtKB-EC"/>
</dbReference>
<dbReference type="InterPro" id="IPR019756">
    <property type="entry name" value="Pept_S26A_signal_pept_1_Ser-AS"/>
</dbReference>
<dbReference type="GO" id="GO:0005886">
    <property type="term" value="C:plasma membrane"/>
    <property type="evidence" value="ECO:0007669"/>
    <property type="project" value="UniProtKB-SubCell"/>
</dbReference>
<dbReference type="PROSITE" id="PS00501">
    <property type="entry name" value="SPASE_I_1"/>
    <property type="match status" value="1"/>
</dbReference>
<evidence type="ECO:0000256" key="9">
    <source>
        <dbReference type="RuleBase" id="RU362042"/>
    </source>
</evidence>
<evidence type="ECO:0000256" key="6">
    <source>
        <dbReference type="ARBA" id="ARBA00022801"/>
    </source>
</evidence>
<evidence type="ECO:0000256" key="1">
    <source>
        <dbReference type="ARBA" id="ARBA00000677"/>
    </source>
</evidence>
<evidence type="ECO:0000256" key="3">
    <source>
        <dbReference type="ARBA" id="ARBA00009370"/>
    </source>
</evidence>
<evidence type="ECO:0000256" key="7">
    <source>
        <dbReference type="PIRSR" id="PIRSR600223-1"/>
    </source>
</evidence>
<evidence type="ECO:0000313" key="11">
    <source>
        <dbReference type="EMBL" id="EOO25917.1"/>
    </source>
</evidence>
<evidence type="ECO:0000313" key="12">
    <source>
        <dbReference type="Proteomes" id="UP000014018"/>
    </source>
</evidence>
<accession>A0A9W5PKY1</accession>
<dbReference type="SUPFAM" id="SSF51306">
    <property type="entry name" value="LexA/Signal peptidase"/>
    <property type="match status" value="1"/>
</dbReference>
<feature type="domain" description="Peptidase S26" evidence="10">
    <location>
        <begin position="10"/>
        <end position="175"/>
    </location>
</feature>
<organism evidence="11 12">
    <name type="scientific">Bacillus cereus VD133</name>
    <dbReference type="NCBI Taxonomy" id="1053233"/>
    <lineage>
        <taxon>Bacteria</taxon>
        <taxon>Bacillati</taxon>
        <taxon>Bacillota</taxon>
        <taxon>Bacilli</taxon>
        <taxon>Bacillales</taxon>
        <taxon>Bacillaceae</taxon>
        <taxon>Bacillus</taxon>
        <taxon>Bacillus cereus group</taxon>
    </lineage>
</organism>
<keyword evidence="8" id="KW-0472">Membrane</keyword>
<comment type="catalytic activity">
    <reaction evidence="1 8">
        <text>Cleavage of hydrophobic, N-terminal signal or leader sequences from secreted and periplasmic proteins.</text>
        <dbReference type="EC" id="3.4.21.89"/>
    </reaction>
</comment>
<dbReference type="RefSeq" id="WP_016111996.1">
    <property type="nucleotide sequence ID" value="NZ_KB976193.1"/>
</dbReference>
<dbReference type="Gene3D" id="2.10.109.10">
    <property type="entry name" value="Umud Fragment, subunit A"/>
    <property type="match status" value="1"/>
</dbReference>
<proteinExistence type="inferred from homology"/>
<dbReference type="PANTHER" id="PTHR43390:SF1">
    <property type="entry name" value="CHLOROPLAST PROCESSING PEPTIDASE"/>
    <property type="match status" value="1"/>
</dbReference>
<sequence length="183" mass="20751">MKLSKKQEFKSWITAIVISLGVVIILRGILFIPSIVQGQSMMPTLEENERMIINTIAYRLQGLNRFDIIIFHGKEGHDLVKRVIGLPGDTLEYKNDMLYVNGKEVTEPYLEDYKDKALTGNLTPNFTLEQITGKTKVPKGHVFVLGDNRLVSKDSRMFGFVSEDQIVGKGTAVYWPLQHIRAL</sequence>
<protein>
    <recommendedName>
        <fullName evidence="4 8">Signal peptidase I</fullName>
        <ecNumber evidence="4 8">3.4.21.89</ecNumber>
    </recommendedName>
</protein>
<dbReference type="NCBIfam" id="TIGR02227">
    <property type="entry name" value="sigpep_I_bact"/>
    <property type="match status" value="1"/>
</dbReference>
<evidence type="ECO:0000259" key="10">
    <source>
        <dbReference type="Pfam" id="PF10502"/>
    </source>
</evidence>
<dbReference type="Pfam" id="PF10502">
    <property type="entry name" value="Peptidase_S26"/>
    <property type="match status" value="1"/>
</dbReference>
<dbReference type="InterPro" id="IPR019533">
    <property type="entry name" value="Peptidase_S26"/>
</dbReference>
<dbReference type="PROSITE" id="PS00760">
    <property type="entry name" value="SPASE_I_2"/>
    <property type="match status" value="1"/>
</dbReference>
<dbReference type="InterPro" id="IPR019758">
    <property type="entry name" value="Pept_S26A_signal_pept_1_CS"/>
</dbReference>
<dbReference type="PANTHER" id="PTHR43390">
    <property type="entry name" value="SIGNAL PEPTIDASE I"/>
    <property type="match status" value="1"/>
</dbReference>
<name>A0A9W5PKY1_BACCE</name>
<dbReference type="InterPro" id="IPR000223">
    <property type="entry name" value="Pept_S26A_signal_pept_1"/>
</dbReference>
<dbReference type="GO" id="GO:0006465">
    <property type="term" value="P:signal peptide processing"/>
    <property type="evidence" value="ECO:0007669"/>
    <property type="project" value="InterPro"/>
</dbReference>
<feature type="active site" evidence="7">
    <location>
        <position position="81"/>
    </location>
</feature>
<dbReference type="AlphaFoldDB" id="A0A9W5PKY1"/>
<comment type="subcellular location">
    <subcellularLocation>
        <location evidence="2">Cell membrane</location>
        <topology evidence="2">Single-pass type II membrane protein</topology>
    </subcellularLocation>
    <subcellularLocation>
        <location evidence="9">Membrane</location>
        <topology evidence="9">Single-pass type II membrane protein</topology>
    </subcellularLocation>
</comment>
<dbReference type="InterPro" id="IPR019757">
    <property type="entry name" value="Pept_S26A_signal_pept_1_Lys-AS"/>
</dbReference>
<reference evidence="11 12" key="1">
    <citation type="submission" date="2012-12" db="EMBL/GenBank/DDBJ databases">
        <title>The Genome Sequence of Bacillus cereus VD133.</title>
        <authorList>
            <consortium name="The Broad Institute Genome Sequencing Platform"/>
            <consortium name="The Broad Institute Genome Sequencing Center for Infectious Disease"/>
            <person name="Feldgarden M."/>
            <person name="Van der Auwera G.A."/>
            <person name="Mahillon J."/>
            <person name="Duprez V."/>
            <person name="Timmery S."/>
            <person name="Mattelet C."/>
            <person name="Dierick K."/>
            <person name="Sun M."/>
            <person name="Yu Z."/>
            <person name="Zhu L."/>
            <person name="Hu X."/>
            <person name="Shank E.B."/>
            <person name="Swiecicka I."/>
            <person name="Hansen B.M."/>
            <person name="Andrup L."/>
            <person name="Walker B."/>
            <person name="Young S.K."/>
            <person name="Zeng Q."/>
            <person name="Gargeya S."/>
            <person name="Fitzgerald M."/>
            <person name="Haas B."/>
            <person name="Abouelleil A."/>
            <person name="Alvarado L."/>
            <person name="Arachchi H.M."/>
            <person name="Berlin A.M."/>
            <person name="Chapman S.B."/>
            <person name="Dewar J."/>
            <person name="Goldberg J."/>
            <person name="Griggs A."/>
            <person name="Gujja S."/>
            <person name="Hansen M."/>
            <person name="Howarth C."/>
            <person name="Imamovic A."/>
            <person name="Larimer J."/>
            <person name="McCowan C."/>
            <person name="Murphy C."/>
            <person name="Neiman D."/>
            <person name="Pearson M."/>
            <person name="Priest M."/>
            <person name="Roberts A."/>
            <person name="Saif S."/>
            <person name="Shea T."/>
            <person name="Sisk P."/>
            <person name="Sykes S."/>
            <person name="Wortman J."/>
            <person name="Nusbaum C."/>
            <person name="Birren B."/>
        </authorList>
    </citation>
    <scope>NUCLEOTIDE SEQUENCE [LARGE SCALE GENOMIC DNA]</scope>
    <source>
        <strain evidence="11 12">VD133</strain>
    </source>
</reference>
<comment type="caution">
    <text evidence="11">The sequence shown here is derived from an EMBL/GenBank/DDBJ whole genome shotgun (WGS) entry which is preliminary data.</text>
</comment>
<evidence type="ECO:0000256" key="5">
    <source>
        <dbReference type="ARBA" id="ARBA00022670"/>
    </source>
</evidence>
<dbReference type="InterPro" id="IPR036286">
    <property type="entry name" value="LexA/Signal_pep-like_sf"/>
</dbReference>
<keyword evidence="6 8" id="KW-0378">Hydrolase</keyword>
<keyword evidence="5 8" id="KW-0645">Protease</keyword>
<feature type="transmembrane region" description="Helical" evidence="8">
    <location>
        <begin position="12"/>
        <end position="36"/>
    </location>
</feature>
<dbReference type="CDD" id="cd06530">
    <property type="entry name" value="S26_SPase_I"/>
    <property type="match status" value="1"/>
</dbReference>
<dbReference type="PROSITE" id="PS00761">
    <property type="entry name" value="SPASE_I_3"/>
    <property type="match status" value="1"/>
</dbReference>
<evidence type="ECO:0000256" key="8">
    <source>
        <dbReference type="RuleBase" id="RU003993"/>
    </source>
</evidence>
<keyword evidence="8" id="KW-0812">Transmembrane</keyword>